<dbReference type="GO" id="GO:0000448">
    <property type="term" value="P:cleavage in ITS2 between 5.8S rRNA and LSU-rRNA of tricistronic rRNA transcript (SSU-rRNA, 5.8S rRNA, LSU-rRNA)"/>
    <property type="evidence" value="ECO:0007669"/>
    <property type="project" value="TreeGrafter"/>
</dbReference>
<evidence type="ECO:0000256" key="2">
    <source>
        <dbReference type="ARBA" id="ARBA00022679"/>
    </source>
</evidence>
<dbReference type="InterPro" id="IPR027417">
    <property type="entry name" value="P-loop_NTPase"/>
</dbReference>
<dbReference type="PANTHER" id="PTHR12755:SF3">
    <property type="entry name" value="POLYNUCLEOTIDE 5'-HYDROXYL-KINASE NOL9"/>
    <property type="match status" value="1"/>
</dbReference>
<feature type="region of interest" description="Disordered" evidence="6">
    <location>
        <begin position="1"/>
        <end position="22"/>
    </location>
</feature>
<evidence type="ECO:0000256" key="6">
    <source>
        <dbReference type="SAM" id="MobiDB-lite"/>
    </source>
</evidence>
<sequence length="674" mass="71990">MLALCAGGSGRPRETGDGVSGGSCEDCRRVLAQQVLGGTCCDVRARHAEDDALMERHFNVGKRSGGAVEVADDPDVEALKHHEAEQQTEVSVEGAIALMGTAVIVLQGAETTVVAIVPHRSAFGSVDIGRVFAAPGRPKIVVPALVRAARALLEVCARGERPPVLMLHGDKGAGKSTAAVYIVNYLLNHVGTIALLDTDVGQPIFGPPATVSLKFVTEPINAAPHALLAEQRPEVAYLLGDVKVTNPATMLRHTHKCFEIYRNAIEDDRGVPLVVNTFGWVSGLGAKMLECIGAITRTAVMLKLNTKQPSGDALPTVSTHRELETVIAEHTTVASEGAEPSVGPQADVLTMYRTVVEECGATLPWDRSGCVVIEALSHTQASALVAECVDSLRDNYGDQVACSLGVWRQARVRRGGASADPAPGDLRWLRACALINPSFGDCLHFPQLQQEEFFGAVGTPAFRRYVRYPELFRAPRQMVLMAEKFSFVVQINTPLERLEEVSGGRSSRSDGGAHSGAGSGNRSGNNRDDAQVCPVVAGSMVALCCGHSERTLGNEVGEDWEFVAFVRGGQQSMGADARVALRSRLGGEHRPCQHRRPVVRAASQRNDDAQPDGRPGHDTDEDLLCVEVPEPRGSRRANGRGVEAARGVRDAGRRGGDGFKLRSSCRFGETTCCT</sequence>
<keyword evidence="2" id="KW-0808">Transferase</keyword>
<dbReference type="GeneID" id="94196740"/>
<evidence type="ECO:0000259" key="7">
    <source>
        <dbReference type="Pfam" id="PF16575"/>
    </source>
</evidence>
<feature type="region of interest" description="Disordered" evidence="6">
    <location>
        <begin position="598"/>
        <end position="653"/>
    </location>
</feature>
<keyword evidence="5" id="KW-0067">ATP-binding</keyword>
<name>A0AAV4LYS8_BABCB</name>
<keyword evidence="3" id="KW-0547">Nucleotide-binding</keyword>
<dbReference type="RefSeq" id="XP_067717328.1">
    <property type="nucleotide sequence ID" value="XM_067861227.1"/>
</dbReference>
<evidence type="ECO:0000256" key="4">
    <source>
        <dbReference type="ARBA" id="ARBA00022777"/>
    </source>
</evidence>
<dbReference type="GO" id="GO:0051731">
    <property type="term" value="F:polynucleotide 5'-hydroxyl-kinase activity"/>
    <property type="evidence" value="ECO:0007669"/>
    <property type="project" value="InterPro"/>
</dbReference>
<evidence type="ECO:0000256" key="3">
    <source>
        <dbReference type="ARBA" id="ARBA00022741"/>
    </source>
</evidence>
<organism evidence="8 9">
    <name type="scientific">Babesia caballi</name>
    <dbReference type="NCBI Taxonomy" id="5871"/>
    <lineage>
        <taxon>Eukaryota</taxon>
        <taxon>Sar</taxon>
        <taxon>Alveolata</taxon>
        <taxon>Apicomplexa</taxon>
        <taxon>Aconoidasida</taxon>
        <taxon>Piroplasmida</taxon>
        <taxon>Babesiidae</taxon>
        <taxon>Babesia</taxon>
    </lineage>
</organism>
<dbReference type="GO" id="GO:0005634">
    <property type="term" value="C:nucleus"/>
    <property type="evidence" value="ECO:0007669"/>
    <property type="project" value="TreeGrafter"/>
</dbReference>
<dbReference type="SUPFAM" id="SSF52540">
    <property type="entry name" value="P-loop containing nucleoside triphosphate hydrolases"/>
    <property type="match status" value="1"/>
</dbReference>
<feature type="compositionally biased region" description="Low complexity" evidence="6">
    <location>
        <begin position="503"/>
        <end position="512"/>
    </location>
</feature>
<dbReference type="Pfam" id="PF16575">
    <property type="entry name" value="CLP1_P"/>
    <property type="match status" value="1"/>
</dbReference>
<proteinExistence type="inferred from homology"/>
<evidence type="ECO:0000313" key="8">
    <source>
        <dbReference type="EMBL" id="GIX65259.1"/>
    </source>
</evidence>
<gene>
    <name evidence="8" type="ORF">BcabD6B2_46940</name>
</gene>
<dbReference type="AlphaFoldDB" id="A0AAV4LYS8"/>
<keyword evidence="9" id="KW-1185">Reference proteome</keyword>
<feature type="domain" description="Clp1 P-loop" evidence="7">
    <location>
        <begin position="169"/>
        <end position="306"/>
    </location>
</feature>
<dbReference type="Gene3D" id="3.40.50.300">
    <property type="entry name" value="P-loop containing nucleotide triphosphate hydrolases"/>
    <property type="match status" value="1"/>
</dbReference>
<keyword evidence="4" id="KW-0418">Kinase</keyword>
<dbReference type="GO" id="GO:0005524">
    <property type="term" value="F:ATP binding"/>
    <property type="evidence" value="ECO:0007669"/>
    <property type="project" value="UniProtKB-KW"/>
</dbReference>
<dbReference type="Proteomes" id="UP001497744">
    <property type="component" value="Unassembled WGS sequence"/>
</dbReference>
<dbReference type="InterPro" id="IPR045116">
    <property type="entry name" value="Clp1/Grc3"/>
</dbReference>
<dbReference type="PANTHER" id="PTHR12755">
    <property type="entry name" value="CLEAVAGE/POLYADENYLATION FACTOR IA SUBUNIT CLP1P"/>
    <property type="match status" value="1"/>
</dbReference>
<evidence type="ECO:0000313" key="9">
    <source>
        <dbReference type="Proteomes" id="UP001497744"/>
    </source>
</evidence>
<comment type="caution">
    <text evidence="8">The sequence shown here is derived from an EMBL/GenBank/DDBJ whole genome shotgun (WGS) entry which is preliminary data.</text>
</comment>
<evidence type="ECO:0000256" key="1">
    <source>
        <dbReference type="ARBA" id="ARBA00011003"/>
    </source>
</evidence>
<comment type="similarity">
    <text evidence="1">Belongs to the Clp1 family. NOL9/GRC3 subfamily.</text>
</comment>
<accession>A0AAV4LYS8</accession>
<protein>
    <submittedName>
        <fullName evidence="8">Polynucleotide 5'-hydroxyl-kinase NOL9</fullName>
    </submittedName>
</protein>
<feature type="region of interest" description="Disordered" evidence="6">
    <location>
        <begin position="499"/>
        <end position="527"/>
    </location>
</feature>
<dbReference type="InterPro" id="IPR032319">
    <property type="entry name" value="CLP1_P"/>
</dbReference>
<evidence type="ECO:0000256" key="5">
    <source>
        <dbReference type="ARBA" id="ARBA00022840"/>
    </source>
</evidence>
<reference evidence="8 9" key="1">
    <citation type="submission" date="2021-06" db="EMBL/GenBank/DDBJ databases">
        <title>Genome sequence of Babesia caballi.</title>
        <authorList>
            <person name="Yamagishi J."/>
            <person name="Kidaka T."/>
            <person name="Ochi A."/>
        </authorList>
    </citation>
    <scope>NUCLEOTIDE SEQUENCE [LARGE SCALE GENOMIC DNA]</scope>
    <source>
        <strain evidence="8">USDA-D6B2</strain>
    </source>
</reference>
<dbReference type="EMBL" id="BPLF01000004">
    <property type="protein sequence ID" value="GIX65259.1"/>
    <property type="molecule type" value="Genomic_DNA"/>
</dbReference>